<comment type="similarity">
    <text evidence="1 2">Belongs to the UPF0145 family.</text>
</comment>
<dbReference type="KEGG" id="rce:RC1_0146"/>
<dbReference type="PANTHER" id="PTHR34068:SF1">
    <property type="entry name" value="UPF0145 PROTEIN YBJQ"/>
    <property type="match status" value="1"/>
</dbReference>
<dbReference type="SUPFAM" id="SSF117782">
    <property type="entry name" value="YbjQ-like"/>
    <property type="match status" value="1"/>
</dbReference>
<dbReference type="InterPro" id="IPR002765">
    <property type="entry name" value="UPF0145_YbjQ-like"/>
</dbReference>
<dbReference type="HOGENOM" id="CLU_117144_3_2_5"/>
<dbReference type="OrthoDB" id="9796448at2"/>
<dbReference type="AlphaFoldDB" id="B6IQ59"/>
<organism evidence="3 4">
    <name type="scientific">Rhodospirillum centenum (strain ATCC 51521 / SW)</name>
    <dbReference type="NCBI Taxonomy" id="414684"/>
    <lineage>
        <taxon>Bacteria</taxon>
        <taxon>Pseudomonadati</taxon>
        <taxon>Pseudomonadota</taxon>
        <taxon>Alphaproteobacteria</taxon>
        <taxon>Rhodospirillales</taxon>
        <taxon>Rhodospirillaceae</taxon>
        <taxon>Rhodospirillum</taxon>
    </lineage>
</organism>
<evidence type="ECO:0000313" key="3">
    <source>
        <dbReference type="EMBL" id="ACI97595.1"/>
    </source>
</evidence>
<sequence>MIVSTTGSVPGQDGYQILGVVGGEAVLGTNFLRDMFAGIRDIFGGRSGGYQKAMREAKEHAIDDMVDQAKRMGADAIIGVTLIPYAIASDKDKMLAISASGTAVRFR</sequence>
<evidence type="ECO:0000256" key="1">
    <source>
        <dbReference type="ARBA" id="ARBA00010751"/>
    </source>
</evidence>
<dbReference type="RefSeq" id="WP_012565386.1">
    <property type="nucleotide sequence ID" value="NC_011420.2"/>
</dbReference>
<keyword evidence="4" id="KW-1185">Reference proteome</keyword>
<proteinExistence type="inferred from homology"/>
<reference evidence="3 4" key="1">
    <citation type="journal article" date="2010" name="BMC Genomics">
        <title>Metabolic flexibility revealed in the genome of the cyst-forming alpha-1 proteobacterium Rhodospirillum centenum.</title>
        <authorList>
            <person name="Lu Y.K."/>
            <person name="Marden J."/>
            <person name="Han M."/>
            <person name="Swingley W.D."/>
            <person name="Mastrian S.D."/>
            <person name="Chowdhury S.R."/>
            <person name="Hao J."/>
            <person name="Helmy T."/>
            <person name="Kim S."/>
            <person name="Kurdoglu A.A."/>
            <person name="Matthies H.J."/>
            <person name="Rollo D."/>
            <person name="Stothard P."/>
            <person name="Blankenship R.E."/>
            <person name="Bauer C.E."/>
            <person name="Touchman J.W."/>
        </authorList>
    </citation>
    <scope>NUCLEOTIDE SEQUENCE [LARGE SCALE GENOMIC DNA]</scope>
    <source>
        <strain evidence="4">ATCC 51521 / SW</strain>
    </source>
</reference>
<dbReference type="InterPro" id="IPR035439">
    <property type="entry name" value="UPF0145_dom_sf"/>
</dbReference>
<dbReference type="PANTHER" id="PTHR34068">
    <property type="entry name" value="UPF0145 PROTEIN YBJQ"/>
    <property type="match status" value="1"/>
</dbReference>
<dbReference type="eggNOG" id="COG0393">
    <property type="taxonomic scope" value="Bacteria"/>
</dbReference>
<protein>
    <recommendedName>
        <fullName evidence="2">UPF0145 protein RC1_0146</fullName>
    </recommendedName>
</protein>
<evidence type="ECO:0000313" key="4">
    <source>
        <dbReference type="Proteomes" id="UP000001591"/>
    </source>
</evidence>
<dbReference type="EMBL" id="CP000613">
    <property type="protein sequence ID" value="ACI97595.1"/>
    <property type="molecule type" value="Genomic_DNA"/>
</dbReference>
<dbReference type="Proteomes" id="UP000001591">
    <property type="component" value="Chromosome"/>
</dbReference>
<dbReference type="STRING" id="414684.RC1_0146"/>
<name>B6IQ59_RHOCS</name>
<accession>B6IQ59</accession>
<dbReference type="Pfam" id="PF01906">
    <property type="entry name" value="YbjQ_1"/>
    <property type="match status" value="1"/>
</dbReference>
<gene>
    <name evidence="3" type="ordered locus">RC1_0146</name>
</gene>
<dbReference type="Gene3D" id="3.30.110.70">
    <property type="entry name" value="Hypothetical protein apc22750. Chain B"/>
    <property type="match status" value="1"/>
</dbReference>
<dbReference type="HAMAP" id="MF_00338">
    <property type="entry name" value="UPF0145"/>
    <property type="match status" value="1"/>
</dbReference>
<evidence type="ECO:0000256" key="2">
    <source>
        <dbReference type="HAMAP-Rule" id="MF_00338"/>
    </source>
</evidence>